<dbReference type="SUPFAM" id="SSF51569">
    <property type="entry name" value="Aldolase"/>
    <property type="match status" value="1"/>
</dbReference>
<dbReference type="InterPro" id="IPR013785">
    <property type="entry name" value="Aldolase_TIM"/>
</dbReference>
<dbReference type="Proteomes" id="UP000651112">
    <property type="component" value="Unassembled WGS sequence"/>
</dbReference>
<evidence type="ECO:0000256" key="3">
    <source>
        <dbReference type="ARBA" id="ARBA00011233"/>
    </source>
</evidence>
<dbReference type="CDD" id="cd00452">
    <property type="entry name" value="KDPG_aldolase"/>
    <property type="match status" value="1"/>
</dbReference>
<sequence>MTEQKKEASIIDLISSSGILPMFIHEDVKLMKSILAICYEAELRVFEVLNRSENALHTFIQLKDYVDNWLPGMKLCAGTITDVQSAKKYIDAGAAMIIAPNLDEQIGHFCVEQGIEWLPGVSTVSEIYKALKIGTTSVKLFPAELSSPKFVLTIKSLVPRLQIIASGGVSVEHESLGPWFMADVDGVGLGSSVFNKVNQKDGWESTKETLLSCKQRIKKLRQLRFSS</sequence>
<evidence type="ECO:0000256" key="2">
    <source>
        <dbReference type="ARBA" id="ARBA00006906"/>
    </source>
</evidence>
<dbReference type="RefSeq" id="WP_190314051.1">
    <property type="nucleotide sequence ID" value="NZ_JACNYL010000003.1"/>
</dbReference>
<organism evidence="6 7">
    <name type="scientific">Sphingobacterium chuzhouense</name>
    <dbReference type="NCBI Taxonomy" id="1742264"/>
    <lineage>
        <taxon>Bacteria</taxon>
        <taxon>Pseudomonadati</taxon>
        <taxon>Bacteroidota</taxon>
        <taxon>Sphingobacteriia</taxon>
        <taxon>Sphingobacteriales</taxon>
        <taxon>Sphingobacteriaceae</taxon>
        <taxon>Sphingobacterium</taxon>
    </lineage>
</organism>
<comment type="caution">
    <text evidence="6">The sequence shown here is derived from an EMBL/GenBank/DDBJ whole genome shotgun (WGS) entry which is preliminary data.</text>
</comment>
<dbReference type="Gene3D" id="3.20.20.70">
    <property type="entry name" value="Aldolase class I"/>
    <property type="match status" value="1"/>
</dbReference>
<dbReference type="Pfam" id="PF01081">
    <property type="entry name" value="Aldolase"/>
    <property type="match status" value="1"/>
</dbReference>
<comment type="subunit">
    <text evidence="3">Homotrimer.</text>
</comment>
<dbReference type="EMBL" id="JACNYL010000003">
    <property type="protein sequence ID" value="MBD1422309.1"/>
    <property type="molecule type" value="Genomic_DNA"/>
</dbReference>
<accession>A0ABR7XT05</accession>
<dbReference type="InterPro" id="IPR000887">
    <property type="entry name" value="Aldlse_KDPG_KHG"/>
</dbReference>
<keyword evidence="4" id="KW-0456">Lyase</keyword>
<proteinExistence type="inferred from homology"/>
<dbReference type="PANTHER" id="PTHR30246">
    <property type="entry name" value="2-KETO-3-DEOXY-6-PHOSPHOGLUCONATE ALDOLASE"/>
    <property type="match status" value="1"/>
</dbReference>
<keyword evidence="5" id="KW-0119">Carbohydrate metabolism</keyword>
<evidence type="ECO:0000313" key="6">
    <source>
        <dbReference type="EMBL" id="MBD1422309.1"/>
    </source>
</evidence>
<evidence type="ECO:0000256" key="4">
    <source>
        <dbReference type="ARBA" id="ARBA00023239"/>
    </source>
</evidence>
<keyword evidence="7" id="KW-1185">Reference proteome</keyword>
<evidence type="ECO:0000313" key="7">
    <source>
        <dbReference type="Proteomes" id="UP000651112"/>
    </source>
</evidence>
<gene>
    <name evidence="6" type="ORF">H8B21_12080</name>
</gene>
<comment type="similarity">
    <text evidence="2">Belongs to the KHG/KDPG aldolase family.</text>
</comment>
<evidence type="ECO:0000256" key="1">
    <source>
        <dbReference type="ARBA" id="ARBA00004761"/>
    </source>
</evidence>
<dbReference type="PANTHER" id="PTHR30246:SF1">
    <property type="entry name" value="2-DEHYDRO-3-DEOXY-6-PHOSPHOGALACTONATE ALDOLASE-RELATED"/>
    <property type="match status" value="1"/>
</dbReference>
<name>A0ABR7XT05_9SPHI</name>
<evidence type="ECO:0000256" key="5">
    <source>
        <dbReference type="ARBA" id="ARBA00023277"/>
    </source>
</evidence>
<protein>
    <submittedName>
        <fullName evidence="6">Bifunctional 4-hydroxy-2-oxoglutarate aldolase/2-dehydro-3-deoxy-phosphogluconate aldolase</fullName>
    </submittedName>
</protein>
<comment type="pathway">
    <text evidence="1">Carbohydrate acid metabolism.</text>
</comment>
<reference evidence="6 7" key="1">
    <citation type="submission" date="2020-08" db="EMBL/GenBank/DDBJ databases">
        <title>Sphingobacterium sp. DN00404 isolated from aquaculture water.</title>
        <authorList>
            <person name="Zhang M."/>
        </authorList>
    </citation>
    <scope>NUCLEOTIDE SEQUENCE [LARGE SCALE GENOMIC DNA]</scope>
    <source>
        <strain evidence="6 7">KCTC 42746</strain>
    </source>
</reference>